<dbReference type="InterPro" id="IPR000843">
    <property type="entry name" value="HTH_LacI"/>
</dbReference>
<sequence>MSTMREVAARAGVSVKTVSRVFNDDPHVLPDTRERVQAALRELSYVPNDLPSTLRAGRAPVIGIAVPDIVDPFFASITHSIQSLAFERGMFTLVTSLGVDPELEKPMVEGLLKRGLSGLVLAPITADQSYLSVWSTRLPVVFVDRQPAKLAADSFTEDDEGGADAATTHLIEHGHRRIAFLGEQPILRTAAGRLAGYRAALERAGLPESPELVILGVGDRPGARDALAALRDLPEPPTAVFSSNARCTMALLPALRPHEFALVGFGDFPMADVVTPAVSVIDQDPYRLGRLAAERIFDRLDAPDRRYRRRTVVPVRLIERASCSAAPAG</sequence>
<dbReference type="Gene3D" id="3.40.50.2300">
    <property type="match status" value="2"/>
</dbReference>
<dbReference type="InterPro" id="IPR010982">
    <property type="entry name" value="Lambda_DNA-bd_dom_sf"/>
</dbReference>
<keyword evidence="3" id="KW-0804">Transcription</keyword>
<dbReference type="AlphaFoldDB" id="C8XH36"/>
<dbReference type="SUPFAM" id="SSF53822">
    <property type="entry name" value="Periplasmic binding protein-like I"/>
    <property type="match status" value="1"/>
</dbReference>
<reference evidence="5 6" key="2">
    <citation type="journal article" date="2010" name="Stand. Genomic Sci.">
        <title>Complete genome sequence of Nakamurella multipartita type strain (Y-104).</title>
        <authorList>
            <person name="Tice H."/>
            <person name="Mayilraj S."/>
            <person name="Sims D."/>
            <person name="Lapidus A."/>
            <person name="Nolan M."/>
            <person name="Lucas S."/>
            <person name="Glavina Del Rio T."/>
            <person name="Copeland A."/>
            <person name="Cheng J.F."/>
            <person name="Meincke L."/>
            <person name="Bruce D."/>
            <person name="Goodwin L."/>
            <person name="Pitluck S."/>
            <person name="Ivanova N."/>
            <person name="Mavromatis K."/>
            <person name="Ovchinnikova G."/>
            <person name="Pati A."/>
            <person name="Chen A."/>
            <person name="Palaniappan K."/>
            <person name="Land M."/>
            <person name="Hauser L."/>
            <person name="Chang Y.J."/>
            <person name="Jeffries C.D."/>
            <person name="Detter J.C."/>
            <person name="Brettin T."/>
            <person name="Rohde M."/>
            <person name="Goker M."/>
            <person name="Bristow J."/>
            <person name="Eisen J.A."/>
            <person name="Markowitz V."/>
            <person name="Hugenholtz P."/>
            <person name="Kyrpides N.C."/>
            <person name="Klenk H.P."/>
            <person name="Chen F."/>
        </authorList>
    </citation>
    <scope>NUCLEOTIDE SEQUENCE [LARGE SCALE GENOMIC DNA]</scope>
    <source>
        <strain evidence="6">ATCC 700099 / DSM 44233 / CIP 104796 / JCM 9543 / NBRC 105858 / Y-104</strain>
    </source>
</reference>
<keyword evidence="2" id="KW-0238">DNA-binding</keyword>
<proteinExistence type="predicted"/>
<dbReference type="Proteomes" id="UP000002218">
    <property type="component" value="Chromosome"/>
</dbReference>
<gene>
    <name evidence="5" type="ordered locus">Namu_3975</name>
</gene>
<evidence type="ECO:0000259" key="4">
    <source>
        <dbReference type="PROSITE" id="PS50932"/>
    </source>
</evidence>
<evidence type="ECO:0000256" key="1">
    <source>
        <dbReference type="ARBA" id="ARBA00023015"/>
    </source>
</evidence>
<dbReference type="Gene3D" id="1.10.260.40">
    <property type="entry name" value="lambda repressor-like DNA-binding domains"/>
    <property type="match status" value="1"/>
</dbReference>
<dbReference type="OrthoDB" id="3595338at2"/>
<evidence type="ECO:0000313" key="6">
    <source>
        <dbReference type="Proteomes" id="UP000002218"/>
    </source>
</evidence>
<organism evidence="5 6">
    <name type="scientific">Nakamurella multipartita (strain ATCC 700099 / DSM 44233 / CIP 104796 / JCM 9543 / NBRC 105858 / Y-104)</name>
    <name type="common">Microsphaera multipartita</name>
    <dbReference type="NCBI Taxonomy" id="479431"/>
    <lineage>
        <taxon>Bacteria</taxon>
        <taxon>Bacillati</taxon>
        <taxon>Actinomycetota</taxon>
        <taxon>Actinomycetes</taxon>
        <taxon>Nakamurellales</taxon>
        <taxon>Nakamurellaceae</taxon>
        <taxon>Nakamurella</taxon>
    </lineage>
</organism>
<keyword evidence="1" id="KW-0805">Transcription regulation</keyword>
<evidence type="ECO:0000313" key="5">
    <source>
        <dbReference type="EMBL" id="ACV80267.1"/>
    </source>
</evidence>
<dbReference type="CDD" id="cd06267">
    <property type="entry name" value="PBP1_LacI_sugar_binding-like"/>
    <property type="match status" value="1"/>
</dbReference>
<evidence type="ECO:0000256" key="2">
    <source>
        <dbReference type="ARBA" id="ARBA00023125"/>
    </source>
</evidence>
<dbReference type="SMART" id="SM00354">
    <property type="entry name" value="HTH_LACI"/>
    <property type="match status" value="1"/>
</dbReference>
<feature type="domain" description="HTH lacI-type" evidence="4">
    <location>
        <begin position="2"/>
        <end position="56"/>
    </location>
</feature>
<dbReference type="Pfam" id="PF00356">
    <property type="entry name" value="LacI"/>
    <property type="match status" value="1"/>
</dbReference>
<dbReference type="CDD" id="cd01392">
    <property type="entry name" value="HTH_LacI"/>
    <property type="match status" value="1"/>
</dbReference>
<dbReference type="InterPro" id="IPR028082">
    <property type="entry name" value="Peripla_BP_I"/>
</dbReference>
<dbReference type="HOGENOM" id="CLU_037628_6_0_11"/>
<dbReference type="InParanoid" id="C8XH36"/>
<dbReference type="KEGG" id="nml:Namu_3975"/>
<dbReference type="SUPFAM" id="SSF47413">
    <property type="entry name" value="lambda repressor-like DNA-binding domains"/>
    <property type="match status" value="1"/>
</dbReference>
<name>C8XH36_NAKMY</name>
<dbReference type="eggNOG" id="COG1609">
    <property type="taxonomic scope" value="Bacteria"/>
</dbReference>
<dbReference type="GO" id="GO:0000976">
    <property type="term" value="F:transcription cis-regulatory region binding"/>
    <property type="evidence" value="ECO:0007669"/>
    <property type="project" value="TreeGrafter"/>
</dbReference>
<evidence type="ECO:0000256" key="3">
    <source>
        <dbReference type="ARBA" id="ARBA00023163"/>
    </source>
</evidence>
<dbReference type="InterPro" id="IPR046335">
    <property type="entry name" value="LacI/GalR-like_sensor"/>
</dbReference>
<dbReference type="PANTHER" id="PTHR30146:SF109">
    <property type="entry name" value="HTH-TYPE TRANSCRIPTIONAL REGULATOR GALS"/>
    <property type="match status" value="1"/>
</dbReference>
<dbReference type="Pfam" id="PF13377">
    <property type="entry name" value="Peripla_BP_3"/>
    <property type="match status" value="1"/>
</dbReference>
<dbReference type="STRING" id="479431.Namu_3975"/>
<keyword evidence="6" id="KW-1185">Reference proteome</keyword>
<accession>C8XH36</accession>
<reference evidence="6" key="1">
    <citation type="submission" date="2009-09" db="EMBL/GenBank/DDBJ databases">
        <title>The complete genome of Nakamurella multipartita DSM 44233.</title>
        <authorList>
            <consortium name="US DOE Joint Genome Institute (JGI-PGF)"/>
            <person name="Lucas S."/>
            <person name="Copeland A."/>
            <person name="Lapidus A."/>
            <person name="Glavina del Rio T."/>
            <person name="Dalin E."/>
            <person name="Tice H."/>
            <person name="Bruce D."/>
            <person name="Goodwin L."/>
            <person name="Pitluck S."/>
            <person name="Kyrpides N."/>
            <person name="Mavromatis K."/>
            <person name="Ivanova N."/>
            <person name="Ovchinnikova G."/>
            <person name="Sims D."/>
            <person name="Meincke L."/>
            <person name="Brettin T."/>
            <person name="Detter J.C."/>
            <person name="Han C."/>
            <person name="Larimer F."/>
            <person name="Land M."/>
            <person name="Hauser L."/>
            <person name="Markowitz V."/>
            <person name="Cheng J.-F."/>
            <person name="Hugenholtz P."/>
            <person name="Woyke T."/>
            <person name="Wu D."/>
            <person name="Klenk H.-P."/>
            <person name="Eisen J.A."/>
        </authorList>
    </citation>
    <scope>NUCLEOTIDE SEQUENCE [LARGE SCALE GENOMIC DNA]</scope>
    <source>
        <strain evidence="6">ATCC 700099 / DSM 44233 / CIP 104796 / JCM 9543 / NBRC 105858 / Y-104</strain>
    </source>
</reference>
<dbReference type="PROSITE" id="PS50932">
    <property type="entry name" value="HTH_LACI_2"/>
    <property type="match status" value="1"/>
</dbReference>
<dbReference type="GO" id="GO:0003700">
    <property type="term" value="F:DNA-binding transcription factor activity"/>
    <property type="evidence" value="ECO:0007669"/>
    <property type="project" value="TreeGrafter"/>
</dbReference>
<dbReference type="PANTHER" id="PTHR30146">
    <property type="entry name" value="LACI-RELATED TRANSCRIPTIONAL REPRESSOR"/>
    <property type="match status" value="1"/>
</dbReference>
<protein>
    <submittedName>
        <fullName evidence="5">Transcriptional regulator, LacI family</fullName>
    </submittedName>
</protein>
<dbReference type="EMBL" id="CP001737">
    <property type="protein sequence ID" value="ACV80267.1"/>
    <property type="molecule type" value="Genomic_DNA"/>
</dbReference>
<dbReference type="RefSeq" id="WP_015749093.1">
    <property type="nucleotide sequence ID" value="NC_013235.1"/>
</dbReference>